<dbReference type="HOGENOM" id="CLU_2172155_0_0_1"/>
<evidence type="ECO:0000313" key="2">
    <source>
        <dbReference type="Proteomes" id="UP000014071"/>
    </source>
</evidence>
<sequence length="110" mass="12687">MRRKRSICLSCNAPETRADAAQADQRLGEDYDDRRGCWPEPSLQRCLVGLRSRFAPIEAGAREKTNAATKLLTVRRKSRSKSYALSRWKRKCVATVEGQAVERKYRRSRE</sequence>
<evidence type="ECO:0000313" key="1">
    <source>
        <dbReference type="EMBL" id="GAC92854.1"/>
    </source>
</evidence>
<protein>
    <submittedName>
        <fullName evidence="1">Uncharacterized protein</fullName>
    </submittedName>
</protein>
<dbReference type="Proteomes" id="UP000014071">
    <property type="component" value="Unassembled WGS sequence"/>
</dbReference>
<dbReference type="RefSeq" id="XP_012186441.1">
    <property type="nucleotide sequence ID" value="XM_012331051.1"/>
</dbReference>
<keyword evidence="2" id="KW-1185">Reference proteome</keyword>
<dbReference type="GeneID" id="24105720"/>
<dbReference type="EMBL" id="DF238769">
    <property type="protein sequence ID" value="GAC92854.1"/>
    <property type="molecule type" value="Genomic_DNA"/>
</dbReference>
<name>R9NWG2_PSEHS</name>
<organism evidence="1 2">
    <name type="scientific">Pseudozyma hubeiensis (strain SY62)</name>
    <name type="common">Yeast</name>
    <dbReference type="NCBI Taxonomy" id="1305764"/>
    <lineage>
        <taxon>Eukaryota</taxon>
        <taxon>Fungi</taxon>
        <taxon>Dikarya</taxon>
        <taxon>Basidiomycota</taxon>
        <taxon>Ustilaginomycotina</taxon>
        <taxon>Ustilaginomycetes</taxon>
        <taxon>Ustilaginales</taxon>
        <taxon>Ustilaginaceae</taxon>
        <taxon>Pseudozyma</taxon>
    </lineage>
</organism>
<proteinExistence type="predicted"/>
<accession>R9NWG2</accession>
<reference evidence="2" key="1">
    <citation type="journal article" date="2013" name="Genome Announc.">
        <title>Draft genome sequence of the basidiomycetous yeast-like fungus Pseudozyma hubeiensis SY62, which produces an abundant amount of the biosurfactant mannosylerythritol lipids.</title>
        <authorList>
            <person name="Konishi M."/>
            <person name="Hatada Y."/>
            <person name="Horiuchi J."/>
        </authorList>
    </citation>
    <scope>NUCLEOTIDE SEQUENCE [LARGE SCALE GENOMIC DNA]</scope>
    <source>
        <strain evidence="2">SY62</strain>
    </source>
</reference>
<dbReference type="AlphaFoldDB" id="R9NWG2"/>
<gene>
    <name evidence="1" type="ORF">PHSY_000411</name>
</gene>